<evidence type="ECO:0000313" key="1">
    <source>
        <dbReference type="EMBL" id="EET78240.1"/>
    </source>
</evidence>
<sequence>MEQAAEWVNGSETLLTNASQDYMELLRSVDGDEEQALEKAAVPGIFDLWLQSVKWYMAYAYEWEVEVPAVAGPTTYQLVQVMEDRPGRSPAVLGSFWLYSLGGELAGVLYARERKGVPLCPWVDITIVTELQQMGTRGAFNYAFNRRLNRKVSGKRRGYRKQRVHRDDSSDWGDPFVAFDVGYKVRASKFARALWLIRQNMPGKKCQPTIGQVRAVVERMARED</sequence>
<dbReference type="EMBL" id="ACVP01000003">
    <property type="protein sequence ID" value="EET78240.1"/>
    <property type="molecule type" value="Genomic_DNA"/>
</dbReference>
<protein>
    <submittedName>
        <fullName evidence="1">Uncharacterized protein</fullName>
    </submittedName>
</protein>
<organism evidence="1 2">
    <name type="scientific">Corynebacterium tuberculostearicum SK141</name>
    <dbReference type="NCBI Taxonomy" id="553206"/>
    <lineage>
        <taxon>Bacteria</taxon>
        <taxon>Bacillati</taxon>
        <taxon>Actinomycetota</taxon>
        <taxon>Actinomycetes</taxon>
        <taxon>Mycobacteriales</taxon>
        <taxon>Corynebacteriaceae</taxon>
        <taxon>Corynebacterium</taxon>
    </lineage>
</organism>
<gene>
    <name evidence="1" type="ORF">CORTU0001_1096</name>
</gene>
<reference evidence="1 2" key="1">
    <citation type="submission" date="2009-06" db="EMBL/GenBank/DDBJ databases">
        <authorList>
            <person name="Dodson R."/>
            <person name="Sebastian Y."/>
            <person name="Madupu R."/>
            <person name="Durkin A.S."/>
            <person name="Torralba M."/>
            <person name="Methe B."/>
            <person name="Sutton G.G."/>
            <person name="Strausberg R.L."/>
            <person name="Nelson K.E."/>
        </authorList>
    </citation>
    <scope>NUCLEOTIDE SEQUENCE [LARGE SCALE GENOMIC DNA]</scope>
    <source>
        <strain evidence="1 2">SK141</strain>
    </source>
</reference>
<dbReference type="Proteomes" id="UP000004384">
    <property type="component" value="Unassembled WGS sequence"/>
</dbReference>
<proteinExistence type="predicted"/>
<evidence type="ECO:0000313" key="2">
    <source>
        <dbReference type="Proteomes" id="UP000004384"/>
    </source>
</evidence>
<comment type="caution">
    <text evidence="1">The sequence shown here is derived from an EMBL/GenBank/DDBJ whole genome shotgun (WGS) entry which is preliminary data.</text>
</comment>
<name>C6R6G4_9CORY</name>
<accession>C6R6G4</accession>
<dbReference type="AlphaFoldDB" id="C6R6G4"/>